<dbReference type="Proteomes" id="UP001236806">
    <property type="component" value="Unassembled WGS sequence"/>
</dbReference>
<keyword evidence="3" id="KW-1185">Reference proteome</keyword>
<protein>
    <submittedName>
        <fullName evidence="2">Uncharacterized protein</fullName>
    </submittedName>
</protein>
<feature type="transmembrane region" description="Helical" evidence="1">
    <location>
        <begin position="6"/>
        <end position="28"/>
    </location>
</feature>
<evidence type="ECO:0000313" key="3">
    <source>
        <dbReference type="Proteomes" id="UP001236806"/>
    </source>
</evidence>
<keyword evidence="1" id="KW-1133">Transmembrane helix</keyword>
<name>A0ABU0PG71_9MICC</name>
<keyword evidence="1" id="KW-0812">Transmembrane</keyword>
<feature type="transmembrane region" description="Helical" evidence="1">
    <location>
        <begin position="49"/>
        <end position="74"/>
    </location>
</feature>
<evidence type="ECO:0000256" key="1">
    <source>
        <dbReference type="SAM" id="Phobius"/>
    </source>
</evidence>
<feature type="transmembrane region" description="Helical" evidence="1">
    <location>
        <begin position="80"/>
        <end position="102"/>
    </location>
</feature>
<sequence>MTGMNNVPIMLFQAGATAIPTLLIAIAVGLKQGAAQAEAFESSSKPMKIVTVFFGVVLILSLVCGELAAITALYHGEGDVFLAKLVCIAITNCLGILAFEFLQPLAEAMPVPAALSLLIVAFLSYMYMVVYIAWLL</sequence>
<dbReference type="EMBL" id="JAUSXB010000001">
    <property type="protein sequence ID" value="MDQ0672950.1"/>
    <property type="molecule type" value="Genomic_DNA"/>
</dbReference>
<proteinExistence type="predicted"/>
<evidence type="ECO:0000313" key="2">
    <source>
        <dbReference type="EMBL" id="MDQ0672950.1"/>
    </source>
</evidence>
<accession>A0ABU0PG71</accession>
<reference evidence="2 3" key="1">
    <citation type="submission" date="2023-07" db="EMBL/GenBank/DDBJ databases">
        <title>Comparative genomics of wheat-associated soil bacteria to identify genetic determinants of phenazine resistance.</title>
        <authorList>
            <person name="Mouncey N."/>
        </authorList>
    </citation>
    <scope>NUCLEOTIDE SEQUENCE [LARGE SCALE GENOMIC DNA]</scope>
    <source>
        <strain evidence="2 3">W1I3</strain>
    </source>
</reference>
<gene>
    <name evidence="2" type="ORF">QFZ36_000511</name>
</gene>
<organism evidence="2 3">
    <name type="scientific">Pseudarthrobacter siccitolerans</name>
    <dbReference type="NCBI Taxonomy" id="861266"/>
    <lineage>
        <taxon>Bacteria</taxon>
        <taxon>Bacillati</taxon>
        <taxon>Actinomycetota</taxon>
        <taxon>Actinomycetes</taxon>
        <taxon>Micrococcales</taxon>
        <taxon>Micrococcaceae</taxon>
        <taxon>Pseudarthrobacter</taxon>
    </lineage>
</organism>
<comment type="caution">
    <text evidence="2">The sequence shown here is derived from an EMBL/GenBank/DDBJ whole genome shotgun (WGS) entry which is preliminary data.</text>
</comment>
<keyword evidence="1" id="KW-0472">Membrane</keyword>
<feature type="transmembrane region" description="Helical" evidence="1">
    <location>
        <begin position="114"/>
        <end position="134"/>
    </location>
</feature>